<feature type="compositionally biased region" description="Polar residues" evidence="2">
    <location>
        <begin position="35"/>
        <end position="49"/>
    </location>
</feature>
<evidence type="ECO:0000256" key="1">
    <source>
        <dbReference type="ARBA" id="ARBA00022737"/>
    </source>
</evidence>
<dbReference type="OMA" id="CHILHET"/>
<gene>
    <name evidence="3" type="ORF">HPB48_011773</name>
</gene>
<feature type="compositionally biased region" description="Acidic residues" evidence="2">
    <location>
        <begin position="79"/>
        <end position="92"/>
    </location>
</feature>
<dbReference type="SUPFAM" id="SSF52047">
    <property type="entry name" value="RNI-like"/>
    <property type="match status" value="1"/>
</dbReference>
<dbReference type="InterPro" id="IPR032675">
    <property type="entry name" value="LRR_dom_sf"/>
</dbReference>
<dbReference type="PANTHER" id="PTHR24111">
    <property type="entry name" value="LEUCINE-RICH REPEAT-CONTAINING PROTEIN 34"/>
    <property type="match status" value="1"/>
</dbReference>
<dbReference type="InterPro" id="IPR052201">
    <property type="entry name" value="LRR-containing_regulator"/>
</dbReference>
<comment type="caution">
    <text evidence="3">The sequence shown here is derived from an EMBL/GenBank/DDBJ whole genome shotgun (WGS) entry which is preliminary data.</text>
</comment>
<evidence type="ECO:0000313" key="4">
    <source>
        <dbReference type="Proteomes" id="UP000821853"/>
    </source>
</evidence>
<evidence type="ECO:0000313" key="3">
    <source>
        <dbReference type="EMBL" id="KAH9375861.1"/>
    </source>
</evidence>
<feature type="region of interest" description="Disordered" evidence="2">
    <location>
        <begin position="79"/>
        <end position="116"/>
    </location>
</feature>
<proteinExistence type="predicted"/>
<sequence length="824" mass="92329">MDREPSEGSPSSSSDSQRRARKRPLDDWDDGLPSLESSEASSHAPTQPDSPVPCSDGEGATCSRVLSLREEFYRTLEEDDCIDYESSDEDSQSTESEGSPEDWTPRKSRSKDEEAGQIALSTMERLNAQFTGQTLDFRLPCTATEDTACQIVDHLSAWNEFFCLASWQLQEMPGTSTKLSLAFFRDASWRYCSSRQLHLATLLVCELLKSHRCVSHVELDISLSKAHLQILSDALRASPSITSVKLVFCGWINGEELATAALSLPCLRELEYSGYTQHPLTLVARLSSFLRTTTSLTALRLSKECPRRLSCEEFFRGLGQNCSLEELVLPSRLIAEAPPCAQAAFTEWLTNSVSLKSLTVASPGWEYVPLKCILEAILANRSIVIVAFDSPELDQSDVEFVSKIFEENEVLRSFKVSYNFDHYSTTPSFVRGCPDKADCDRCVKALIGNLTLEEVALPSDFWDEGQWKQLFEALPTKANLKKVTIKALRRAPPSLVDKLCTALKETGAVEKVSFSASFCEKQFDKRYACKAFSSVVMSASDENRAAIFGMLDRIPSLTHITCLYMHFDIVGGLDRVLSSVLATFLRTTRTLKTFTLTASRDMLLFDCQEGLMDGLVHNTSLRELGIEVEEARNDFSTFSKPLAHAISASKNISTVYLSGPGSGERAFFRELSTVIADNYTLLSVTVLGYKYSKFKRDWFKVWDTTRRNCGLLTNAADFARGARHDRRCGLALERMHSHAELVEEVARLEEVDEAEAASMVRGGLRSMEGLHEFMRLAGVVREQVLCHEREDGRTQLNALNEDCWKEVRRYLKLWDVKELTAEVP</sequence>
<dbReference type="EMBL" id="JABSTR010000007">
    <property type="protein sequence ID" value="KAH9375861.1"/>
    <property type="molecule type" value="Genomic_DNA"/>
</dbReference>
<name>A0A9J6GJY6_HAELO</name>
<organism evidence="3 4">
    <name type="scientific">Haemaphysalis longicornis</name>
    <name type="common">Bush tick</name>
    <dbReference type="NCBI Taxonomy" id="44386"/>
    <lineage>
        <taxon>Eukaryota</taxon>
        <taxon>Metazoa</taxon>
        <taxon>Ecdysozoa</taxon>
        <taxon>Arthropoda</taxon>
        <taxon>Chelicerata</taxon>
        <taxon>Arachnida</taxon>
        <taxon>Acari</taxon>
        <taxon>Parasitiformes</taxon>
        <taxon>Ixodida</taxon>
        <taxon>Ixodoidea</taxon>
        <taxon>Ixodidae</taxon>
        <taxon>Haemaphysalinae</taxon>
        <taxon>Haemaphysalis</taxon>
    </lineage>
</organism>
<keyword evidence="1" id="KW-0677">Repeat</keyword>
<dbReference type="VEuPathDB" id="VectorBase:HLOH_048260"/>
<keyword evidence="4" id="KW-1185">Reference proteome</keyword>
<dbReference type="PANTHER" id="PTHR24111:SF0">
    <property type="entry name" value="LEUCINE-RICH REPEAT-CONTAINING PROTEIN"/>
    <property type="match status" value="1"/>
</dbReference>
<feature type="region of interest" description="Disordered" evidence="2">
    <location>
        <begin position="1"/>
        <end position="60"/>
    </location>
</feature>
<reference evidence="3 4" key="1">
    <citation type="journal article" date="2020" name="Cell">
        <title>Large-Scale Comparative Analyses of Tick Genomes Elucidate Their Genetic Diversity and Vector Capacities.</title>
        <authorList>
            <consortium name="Tick Genome and Microbiome Consortium (TIGMIC)"/>
            <person name="Jia N."/>
            <person name="Wang J."/>
            <person name="Shi W."/>
            <person name="Du L."/>
            <person name="Sun Y."/>
            <person name="Zhan W."/>
            <person name="Jiang J.F."/>
            <person name="Wang Q."/>
            <person name="Zhang B."/>
            <person name="Ji P."/>
            <person name="Bell-Sakyi L."/>
            <person name="Cui X.M."/>
            <person name="Yuan T.T."/>
            <person name="Jiang B.G."/>
            <person name="Yang W.F."/>
            <person name="Lam T.T."/>
            <person name="Chang Q.C."/>
            <person name="Ding S.J."/>
            <person name="Wang X.J."/>
            <person name="Zhu J.G."/>
            <person name="Ruan X.D."/>
            <person name="Zhao L."/>
            <person name="Wei J.T."/>
            <person name="Ye R.Z."/>
            <person name="Que T.C."/>
            <person name="Du C.H."/>
            <person name="Zhou Y.H."/>
            <person name="Cheng J.X."/>
            <person name="Dai P.F."/>
            <person name="Guo W.B."/>
            <person name="Han X.H."/>
            <person name="Huang E.J."/>
            <person name="Li L.F."/>
            <person name="Wei W."/>
            <person name="Gao Y.C."/>
            <person name="Liu J.Z."/>
            <person name="Shao H.Z."/>
            <person name="Wang X."/>
            <person name="Wang C.C."/>
            <person name="Yang T.C."/>
            <person name="Huo Q.B."/>
            <person name="Li W."/>
            <person name="Chen H.Y."/>
            <person name="Chen S.E."/>
            <person name="Zhou L.G."/>
            <person name="Ni X.B."/>
            <person name="Tian J.H."/>
            <person name="Sheng Y."/>
            <person name="Liu T."/>
            <person name="Pan Y.S."/>
            <person name="Xia L.Y."/>
            <person name="Li J."/>
            <person name="Zhao F."/>
            <person name="Cao W.C."/>
        </authorList>
    </citation>
    <scope>NUCLEOTIDE SEQUENCE [LARGE SCALE GENOMIC DNA]</scope>
    <source>
        <strain evidence="3">HaeL-2018</strain>
    </source>
</reference>
<accession>A0A9J6GJY6</accession>
<dbReference type="Proteomes" id="UP000821853">
    <property type="component" value="Chromosome 5"/>
</dbReference>
<dbReference type="Gene3D" id="3.80.10.10">
    <property type="entry name" value="Ribonuclease Inhibitor"/>
    <property type="match status" value="1"/>
</dbReference>
<evidence type="ECO:0000256" key="2">
    <source>
        <dbReference type="SAM" id="MobiDB-lite"/>
    </source>
</evidence>
<protein>
    <submittedName>
        <fullName evidence="3">Uncharacterized protein</fullName>
    </submittedName>
</protein>
<dbReference type="AlphaFoldDB" id="A0A9J6GJY6"/>